<dbReference type="Pfam" id="PF13673">
    <property type="entry name" value="Acetyltransf_10"/>
    <property type="match status" value="1"/>
</dbReference>
<reference evidence="3" key="1">
    <citation type="submission" date="2017-04" db="EMBL/GenBank/DDBJ databases">
        <authorList>
            <person name="Varghese N."/>
            <person name="Submissions S."/>
        </authorList>
    </citation>
    <scope>NUCLEOTIDE SEQUENCE [LARGE SCALE GENOMIC DNA]</scope>
    <source>
        <strain evidence="3">DSM 20463</strain>
    </source>
</reference>
<dbReference type="EMBL" id="FWWR01000009">
    <property type="protein sequence ID" value="SMB87554.1"/>
    <property type="molecule type" value="Genomic_DNA"/>
</dbReference>
<dbReference type="GO" id="GO:0016747">
    <property type="term" value="F:acyltransferase activity, transferring groups other than amino-acyl groups"/>
    <property type="evidence" value="ECO:0007669"/>
    <property type="project" value="InterPro"/>
</dbReference>
<dbReference type="InterPro" id="IPR016181">
    <property type="entry name" value="Acyl_CoA_acyltransferase"/>
</dbReference>
<dbReference type="AlphaFoldDB" id="A0A1W1V3C9"/>
<dbReference type="PROSITE" id="PS51186">
    <property type="entry name" value="GNAT"/>
    <property type="match status" value="1"/>
</dbReference>
<dbReference type="RefSeq" id="WP_084230758.1">
    <property type="nucleotide sequence ID" value="NZ_FWWR01000009.1"/>
</dbReference>
<protein>
    <submittedName>
        <fullName evidence="2">ElaA protein</fullName>
    </submittedName>
</protein>
<dbReference type="Gene3D" id="3.40.630.30">
    <property type="match status" value="1"/>
</dbReference>
<sequence>MQWELKKFDDLTGREVYEILRLRSEVFVLEQECAYQDVDGKDLVSYHLFAKDGDEVIANARLLPKGVSYEEPSIGRVVVKKEYRGTGLAQEILKRAIEETGNLFGETEIRISAQAYLLNYYSSAGFETVSEIYLEDGIEHREMLYKK</sequence>
<accession>A0A1W1V3C9</accession>
<organism evidence="2 3">
    <name type="scientific">Peptoniphilus asaccharolyticus DSM 20463</name>
    <dbReference type="NCBI Taxonomy" id="573058"/>
    <lineage>
        <taxon>Bacteria</taxon>
        <taxon>Bacillati</taxon>
        <taxon>Bacillota</taxon>
        <taxon>Tissierellia</taxon>
        <taxon>Tissierellales</taxon>
        <taxon>Peptoniphilaceae</taxon>
        <taxon>Peptoniphilus</taxon>
    </lineage>
</organism>
<evidence type="ECO:0000259" key="1">
    <source>
        <dbReference type="PROSITE" id="PS51186"/>
    </source>
</evidence>
<evidence type="ECO:0000313" key="2">
    <source>
        <dbReference type="EMBL" id="SMB87554.1"/>
    </source>
</evidence>
<name>A0A1W1V3C9_PEPAS</name>
<dbReference type="SUPFAM" id="SSF55729">
    <property type="entry name" value="Acyl-CoA N-acyltransferases (Nat)"/>
    <property type="match status" value="1"/>
</dbReference>
<dbReference type="Proteomes" id="UP000192368">
    <property type="component" value="Unassembled WGS sequence"/>
</dbReference>
<dbReference type="OrthoDB" id="9796171at2"/>
<dbReference type="CDD" id="cd04301">
    <property type="entry name" value="NAT_SF"/>
    <property type="match status" value="1"/>
</dbReference>
<gene>
    <name evidence="2" type="ORF">SAMN00017477_1188</name>
</gene>
<dbReference type="InterPro" id="IPR000182">
    <property type="entry name" value="GNAT_dom"/>
</dbReference>
<dbReference type="STRING" id="573058.SAMN00017477_1188"/>
<proteinExistence type="predicted"/>
<keyword evidence="3" id="KW-1185">Reference proteome</keyword>
<feature type="domain" description="N-acetyltransferase" evidence="1">
    <location>
        <begin position="6"/>
        <end position="147"/>
    </location>
</feature>
<evidence type="ECO:0000313" key="3">
    <source>
        <dbReference type="Proteomes" id="UP000192368"/>
    </source>
</evidence>